<dbReference type="Proteomes" id="UP000006753">
    <property type="component" value="Unassembled WGS sequence"/>
</dbReference>
<dbReference type="InterPro" id="IPR026893">
    <property type="entry name" value="Tyr/Ser_Pase_IphP-type"/>
</dbReference>
<organism evidence="3 4">
    <name type="scientific">Marssonina brunnea f. sp. multigermtubi (strain MB_m1)</name>
    <name type="common">Marssonina leaf spot fungus</name>
    <dbReference type="NCBI Taxonomy" id="1072389"/>
    <lineage>
        <taxon>Eukaryota</taxon>
        <taxon>Fungi</taxon>
        <taxon>Dikarya</taxon>
        <taxon>Ascomycota</taxon>
        <taxon>Pezizomycotina</taxon>
        <taxon>Leotiomycetes</taxon>
        <taxon>Helotiales</taxon>
        <taxon>Drepanopezizaceae</taxon>
        <taxon>Drepanopeziza</taxon>
    </lineage>
</organism>
<reference evidence="3 4" key="1">
    <citation type="journal article" date="2012" name="BMC Genomics">
        <title>Sequencing the genome of Marssonina brunnea reveals fungus-poplar co-evolution.</title>
        <authorList>
            <person name="Zhu S."/>
            <person name="Cao Y.-Z."/>
            <person name="Jiang C."/>
            <person name="Tan B.-Y."/>
            <person name="Wang Z."/>
            <person name="Feng S."/>
            <person name="Zhang L."/>
            <person name="Su X.-H."/>
            <person name="Brejova B."/>
            <person name="Vinar T."/>
            <person name="Xu M."/>
            <person name="Wang M.-X."/>
            <person name="Zhang S.-G."/>
            <person name="Huang M.-R."/>
            <person name="Wu R."/>
            <person name="Zhou Y."/>
        </authorList>
    </citation>
    <scope>NUCLEOTIDE SEQUENCE [LARGE SCALE GENOMIC DNA]</scope>
    <source>
        <strain evidence="3 4">MB_m1</strain>
    </source>
</reference>
<proteinExistence type="predicted"/>
<feature type="domain" description="Tyrosine specific protein phosphatases" evidence="2">
    <location>
        <begin position="145"/>
        <end position="181"/>
    </location>
</feature>
<feature type="region of interest" description="Disordered" evidence="1">
    <location>
        <begin position="403"/>
        <end position="445"/>
    </location>
</feature>
<dbReference type="GO" id="GO:0003735">
    <property type="term" value="F:structural constituent of ribosome"/>
    <property type="evidence" value="ECO:0007669"/>
    <property type="project" value="TreeGrafter"/>
</dbReference>
<dbReference type="GO" id="GO:0004721">
    <property type="term" value="F:phosphoprotein phosphatase activity"/>
    <property type="evidence" value="ECO:0007669"/>
    <property type="project" value="InterPro"/>
</dbReference>
<dbReference type="HOGENOM" id="CLU_397990_0_0_1"/>
<dbReference type="InterPro" id="IPR000387">
    <property type="entry name" value="Tyr_Pase_dom"/>
</dbReference>
<dbReference type="PROSITE" id="PS00383">
    <property type="entry name" value="TYR_PHOSPHATASE_1"/>
    <property type="match status" value="1"/>
</dbReference>
<accession>K1XP86</accession>
<dbReference type="Pfam" id="PF12298">
    <property type="entry name" value="Bot1p"/>
    <property type="match status" value="1"/>
</dbReference>
<name>K1XP86_MARBU</name>
<evidence type="ECO:0000313" key="3">
    <source>
        <dbReference type="EMBL" id="EKD14309.1"/>
    </source>
</evidence>
<feature type="compositionally biased region" description="Basic and acidic residues" evidence="1">
    <location>
        <begin position="403"/>
        <end position="419"/>
    </location>
</feature>
<sequence length="692" mass="76871">MSVILPSSTSDAHTKPPFIIVSGIPNFRDVGGYPISSPADHSIRREVIYRCADPFKVTEAGLSTIRKLGITHIYDLRSNKEIERNRVAGVGGNVEWEGCERVSVPVFEGQSFSPEALPGRCKDYASGSAEGFTRAYGEILNGAPKSYRTILLHLAYEPEKPLLVHCTAGKDRTGVFCALVLSLCGVDDELVAYEYSLTDLGLTKEWKEAATAHLMGNTALNVEEAKNVLSSKAENMISTLKMIREKFGGPESYVMEMCGLTREEVEKIKKNLIVEEPAVHLRAQSIDNAGNTSPPQHNSVHLPLGSYLIEFNETVSVLDVKGLLFVHSSLSRYGALLAGSSSRSFSTSQRHEQRMTRARRGLFRWLGTQGANFLNPLKNSTNYMGAYNAQGQLKRVVEAQAEKQKEKEDEEARAVKDGKPILTEAQEAPEGEDKKTTAALPPETSRDLIPYPWNRSFVSQPVLGGMVKEVIWFRIMHEGKTVREVSAEFGVEMSRVGAVVRLKEIEKEWERIGKPLANAYDHAIAKMLPKTLLAGQGEKINKHETINDLPVHRATGQQIFHPTSESRHFTRADAAKVFDKKLLPADDRVPHPELAIIQKEFLQELTREEREVNAKARKEAEIKKMATAAAHKAKKAAAVKKVDTGRWEFHFTEVNVDEAGKTGRGHKATGWRYGVPLMDRSRGQIKIPTSVQ</sequence>
<dbReference type="OrthoDB" id="449382at2759"/>
<dbReference type="Pfam" id="PF13350">
    <property type="entry name" value="Y_phosphatase3"/>
    <property type="match status" value="1"/>
</dbReference>
<dbReference type="KEGG" id="mbe:MBM_07539"/>
<dbReference type="SUPFAM" id="SSF52799">
    <property type="entry name" value="(Phosphotyrosine protein) phosphatases II"/>
    <property type="match status" value="1"/>
</dbReference>
<dbReference type="InParanoid" id="K1XP86"/>
<keyword evidence="4" id="KW-1185">Reference proteome</keyword>
<dbReference type="AlphaFoldDB" id="K1XP86"/>
<dbReference type="PROSITE" id="PS50056">
    <property type="entry name" value="TYR_PHOSPHATASE_2"/>
    <property type="match status" value="1"/>
</dbReference>
<gene>
    <name evidence="3" type="ORF">MBM_07539</name>
</gene>
<dbReference type="STRING" id="1072389.K1XP86"/>
<protein>
    <submittedName>
        <fullName evidence="3">Tyrosine phosphatase</fullName>
    </submittedName>
</protein>
<dbReference type="GO" id="GO:0032543">
    <property type="term" value="P:mitochondrial translation"/>
    <property type="evidence" value="ECO:0007669"/>
    <property type="project" value="TreeGrafter"/>
</dbReference>
<dbReference type="Gene3D" id="3.90.190.10">
    <property type="entry name" value="Protein tyrosine phosphatase superfamily"/>
    <property type="match status" value="1"/>
</dbReference>
<dbReference type="InterPro" id="IPR016130">
    <property type="entry name" value="Tyr_Pase_AS"/>
</dbReference>
<evidence type="ECO:0000313" key="4">
    <source>
        <dbReference type="Proteomes" id="UP000006753"/>
    </source>
</evidence>
<dbReference type="EMBL" id="JH921446">
    <property type="protein sequence ID" value="EKD14309.1"/>
    <property type="molecule type" value="Genomic_DNA"/>
</dbReference>
<dbReference type="GO" id="GO:0005763">
    <property type="term" value="C:mitochondrial small ribosomal subunit"/>
    <property type="evidence" value="ECO:0007669"/>
    <property type="project" value="TreeGrafter"/>
</dbReference>
<evidence type="ECO:0000259" key="2">
    <source>
        <dbReference type="PROSITE" id="PS50056"/>
    </source>
</evidence>
<dbReference type="InterPro" id="IPR021036">
    <property type="entry name" value="Ribosomal_mS45"/>
</dbReference>
<evidence type="ECO:0000256" key="1">
    <source>
        <dbReference type="SAM" id="MobiDB-lite"/>
    </source>
</evidence>
<dbReference type="OMA" id="WFRIMHE"/>
<dbReference type="InterPro" id="IPR029021">
    <property type="entry name" value="Prot-tyrosine_phosphatase-like"/>
</dbReference>
<dbReference type="PANTHER" id="PTHR28158:SF1">
    <property type="entry name" value="SMALL RIBOSOMAL SUBUNIT PROTEIN MS45"/>
    <property type="match status" value="1"/>
</dbReference>
<dbReference type="FunFam" id="3.90.190.10:FF:000123">
    <property type="entry name" value="Similar to protein tyrosine/serine phosphatase"/>
    <property type="match status" value="1"/>
</dbReference>
<dbReference type="PANTHER" id="PTHR28158">
    <property type="entry name" value="37S RIBOSOMAL PROTEIN S35, MITOCHONDRIAL"/>
    <property type="match status" value="1"/>
</dbReference>
<dbReference type="eggNOG" id="ENOG502QVMS">
    <property type="taxonomic scope" value="Eukaryota"/>
</dbReference>